<gene>
    <name evidence="1" type="ORF">DPEC_G00204730</name>
</gene>
<proteinExistence type="predicted"/>
<dbReference type="EMBL" id="CM055744">
    <property type="protein sequence ID" value="KAJ7998418.1"/>
    <property type="molecule type" value="Genomic_DNA"/>
</dbReference>
<sequence>MKDKTTAEIHLEVAKAKVEMLRFVRNGRVLDFKLFKALIEKPDAVKRVIEVLEETGHVFCNKPEVPSVVTEQADKLSQPTVELETEQDTDSAEDSPLYPQHQMLTKPQPSPKECLSILTVAKPDLMKSIGMLMNGMALKKEEQLNVLYYLEALLMLKHLQRSVVVKNMTVDDWCTRCKVSNDHGTIYVIGVKGHKTGAQQEATISLDEEEDAWMDIYYKLIRPAFLQGLPEEQAKPDHFFISSTGRPIYSTYNDVRKLQLKSELPHCSEDASSKGVCCDEDYQVTLDGEPPKKKQRSILSIGNEKAYNDKWREIQQNMRINDIIENFPCRRPSLQAVSRYISRQAWKKNPVNAENVCQLWKPAIKATGEIDSETIRQLLTSQKWNGLRIAEDPKKGKKVMTTRTFKKGEVKFKAVIQFVRIFLPVSVVQ</sequence>
<dbReference type="Proteomes" id="UP001157502">
    <property type="component" value="Chromosome 17"/>
</dbReference>
<reference evidence="1" key="1">
    <citation type="submission" date="2021-05" db="EMBL/GenBank/DDBJ databases">
        <authorList>
            <person name="Pan Q."/>
            <person name="Jouanno E."/>
            <person name="Zahm M."/>
            <person name="Klopp C."/>
            <person name="Cabau C."/>
            <person name="Louis A."/>
            <person name="Berthelot C."/>
            <person name="Parey E."/>
            <person name="Roest Crollius H."/>
            <person name="Montfort J."/>
            <person name="Robinson-Rechavi M."/>
            <person name="Bouchez O."/>
            <person name="Lampietro C."/>
            <person name="Lopez Roques C."/>
            <person name="Donnadieu C."/>
            <person name="Postlethwait J."/>
            <person name="Bobe J."/>
            <person name="Dillon D."/>
            <person name="Chandos A."/>
            <person name="von Hippel F."/>
            <person name="Guiguen Y."/>
        </authorList>
    </citation>
    <scope>NUCLEOTIDE SEQUENCE</scope>
    <source>
        <strain evidence="1">YG-Jan2019</strain>
    </source>
</reference>
<name>A0ACC2G4N1_DALPE</name>
<evidence type="ECO:0000313" key="1">
    <source>
        <dbReference type="EMBL" id="KAJ7998418.1"/>
    </source>
</evidence>
<protein>
    <submittedName>
        <fullName evidence="1">Uncharacterized protein</fullName>
    </submittedName>
</protein>
<comment type="caution">
    <text evidence="1">The sequence shown here is derived from an EMBL/GenBank/DDBJ whole genome shotgun (WGS) entry which is preliminary data.</text>
</comment>
<evidence type="ECO:0000313" key="2">
    <source>
        <dbReference type="Proteomes" id="UP001157502"/>
    </source>
</evidence>
<organism evidence="1 2">
    <name type="scientific">Dallia pectoralis</name>
    <name type="common">Alaska blackfish</name>
    <dbReference type="NCBI Taxonomy" id="75939"/>
    <lineage>
        <taxon>Eukaryota</taxon>
        <taxon>Metazoa</taxon>
        <taxon>Chordata</taxon>
        <taxon>Craniata</taxon>
        <taxon>Vertebrata</taxon>
        <taxon>Euteleostomi</taxon>
        <taxon>Actinopterygii</taxon>
        <taxon>Neopterygii</taxon>
        <taxon>Teleostei</taxon>
        <taxon>Protacanthopterygii</taxon>
        <taxon>Esociformes</taxon>
        <taxon>Umbridae</taxon>
        <taxon>Dallia</taxon>
    </lineage>
</organism>
<accession>A0ACC2G4N1</accession>
<keyword evidence="2" id="KW-1185">Reference proteome</keyword>